<accession>A0ABV2J3B3</accession>
<keyword evidence="2" id="KW-1185">Reference proteome</keyword>
<reference evidence="1 2" key="1">
    <citation type="submission" date="2024-06" db="EMBL/GenBank/DDBJ databases">
        <title>Genomic Encyclopedia of Type Strains, Phase IV (KMG-IV): sequencing the most valuable type-strain genomes for metagenomic binning, comparative biology and taxonomic classification.</title>
        <authorList>
            <person name="Goeker M."/>
        </authorList>
    </citation>
    <scope>NUCLEOTIDE SEQUENCE [LARGE SCALE GENOMIC DNA]</scope>
    <source>
        <strain evidence="1 2">DSM 29780</strain>
    </source>
</reference>
<gene>
    <name evidence="1" type="ORF">ABID16_003600</name>
</gene>
<dbReference type="Proteomes" id="UP001549047">
    <property type="component" value="Unassembled WGS sequence"/>
</dbReference>
<sequence>MFKIARSTASRPQGVGKDDLPMLSQFCFSEAWSGDLSTGLLKLGTRAVAMHGLDSGECGLLNLVRRYEANDRSKLLELFEQATTHSSSFCFSTTIHNPLNGRRQPVFCIGESTGLERKYSGTIYGVFLFPHFTLNQDASTGSQGLPS</sequence>
<protein>
    <submittedName>
        <fullName evidence="1">Uncharacterized protein</fullName>
    </submittedName>
</protein>
<proteinExistence type="predicted"/>
<dbReference type="EMBL" id="JBEPMB010000006">
    <property type="protein sequence ID" value="MET3615257.1"/>
    <property type="molecule type" value="Genomic_DNA"/>
</dbReference>
<dbReference type="RefSeq" id="WP_354557731.1">
    <property type="nucleotide sequence ID" value="NZ_JBEPMB010000006.1"/>
</dbReference>
<comment type="caution">
    <text evidence="1">The sequence shown here is derived from an EMBL/GenBank/DDBJ whole genome shotgun (WGS) entry which is preliminary data.</text>
</comment>
<organism evidence="1 2">
    <name type="scientific">Rhizobium aquaticum</name>
    <dbReference type="NCBI Taxonomy" id="1549636"/>
    <lineage>
        <taxon>Bacteria</taxon>
        <taxon>Pseudomonadati</taxon>
        <taxon>Pseudomonadota</taxon>
        <taxon>Alphaproteobacteria</taxon>
        <taxon>Hyphomicrobiales</taxon>
        <taxon>Rhizobiaceae</taxon>
        <taxon>Rhizobium/Agrobacterium group</taxon>
        <taxon>Rhizobium</taxon>
    </lineage>
</organism>
<evidence type="ECO:0000313" key="1">
    <source>
        <dbReference type="EMBL" id="MET3615257.1"/>
    </source>
</evidence>
<name>A0ABV2J3B3_9HYPH</name>
<evidence type="ECO:0000313" key="2">
    <source>
        <dbReference type="Proteomes" id="UP001549047"/>
    </source>
</evidence>